<dbReference type="InterPro" id="IPR001387">
    <property type="entry name" value="Cro/C1-type_HTH"/>
</dbReference>
<dbReference type="Gene3D" id="1.10.260.40">
    <property type="entry name" value="lambda repressor-like DNA-binding domains"/>
    <property type="match status" value="1"/>
</dbReference>
<dbReference type="EMBL" id="WSEK01000005">
    <property type="protein sequence ID" value="MVQ51325.1"/>
    <property type="molecule type" value="Genomic_DNA"/>
</dbReference>
<organism evidence="2 3">
    <name type="scientific">Nocardioides agri</name>
    <dbReference type="NCBI Taxonomy" id="2682843"/>
    <lineage>
        <taxon>Bacteria</taxon>
        <taxon>Bacillati</taxon>
        <taxon>Actinomycetota</taxon>
        <taxon>Actinomycetes</taxon>
        <taxon>Propionibacteriales</taxon>
        <taxon>Nocardioidaceae</taxon>
        <taxon>Nocardioides</taxon>
    </lineage>
</organism>
<dbReference type="PROSITE" id="PS50943">
    <property type="entry name" value="HTH_CROC1"/>
    <property type="match status" value="1"/>
</dbReference>
<dbReference type="InterPro" id="IPR010982">
    <property type="entry name" value="Lambda_DNA-bd_dom_sf"/>
</dbReference>
<name>A0A6L6Y186_9ACTN</name>
<keyword evidence="3" id="KW-1185">Reference proteome</keyword>
<dbReference type="AlphaFoldDB" id="A0A6L6Y186"/>
<sequence length="85" mass="9420">MKLTNRQLLKALVGDHEGAKMSQRKLARYAGKHPSFINHLTSGRRKSCEPRTAELIVEALDVPLHVLFVPEQASTASRTGKEQVA</sequence>
<dbReference type="Proteomes" id="UP000473525">
    <property type="component" value="Unassembled WGS sequence"/>
</dbReference>
<accession>A0A6L6Y186</accession>
<evidence type="ECO:0000313" key="2">
    <source>
        <dbReference type="EMBL" id="MVQ51325.1"/>
    </source>
</evidence>
<gene>
    <name evidence="2" type="ORF">GON03_19265</name>
</gene>
<evidence type="ECO:0000259" key="1">
    <source>
        <dbReference type="PROSITE" id="PS50943"/>
    </source>
</evidence>
<dbReference type="SUPFAM" id="SSF47413">
    <property type="entry name" value="lambda repressor-like DNA-binding domains"/>
    <property type="match status" value="1"/>
</dbReference>
<feature type="domain" description="HTH cro/C1-type" evidence="1">
    <location>
        <begin position="19"/>
        <end position="67"/>
    </location>
</feature>
<dbReference type="CDD" id="cd00093">
    <property type="entry name" value="HTH_XRE"/>
    <property type="match status" value="1"/>
</dbReference>
<evidence type="ECO:0000313" key="3">
    <source>
        <dbReference type="Proteomes" id="UP000473525"/>
    </source>
</evidence>
<dbReference type="Pfam" id="PF01381">
    <property type="entry name" value="HTH_3"/>
    <property type="match status" value="1"/>
</dbReference>
<dbReference type="RefSeq" id="WP_157346142.1">
    <property type="nucleotide sequence ID" value="NZ_WSEK01000005.1"/>
</dbReference>
<comment type="caution">
    <text evidence="2">The sequence shown here is derived from an EMBL/GenBank/DDBJ whole genome shotgun (WGS) entry which is preliminary data.</text>
</comment>
<proteinExistence type="predicted"/>
<dbReference type="GO" id="GO:0003677">
    <property type="term" value="F:DNA binding"/>
    <property type="evidence" value="ECO:0007669"/>
    <property type="project" value="InterPro"/>
</dbReference>
<dbReference type="SMART" id="SM00530">
    <property type="entry name" value="HTH_XRE"/>
    <property type="match status" value="1"/>
</dbReference>
<reference evidence="2 3" key="1">
    <citation type="submission" date="2019-12" db="EMBL/GenBank/DDBJ databases">
        <authorList>
            <person name="Huq M.A."/>
        </authorList>
    </citation>
    <scope>NUCLEOTIDE SEQUENCE [LARGE SCALE GENOMIC DNA]</scope>
    <source>
        <strain evidence="2 3">MAH-18</strain>
    </source>
</reference>
<protein>
    <submittedName>
        <fullName evidence="2">Helix-turn-helix domain-containing protein</fullName>
    </submittedName>
</protein>